<feature type="domain" description="HTH cro/C1-type" evidence="1">
    <location>
        <begin position="10"/>
        <end position="65"/>
    </location>
</feature>
<dbReference type="RefSeq" id="YP_009835474.1">
    <property type="nucleotide sequence ID" value="NC_048678.1"/>
</dbReference>
<dbReference type="Gene3D" id="1.10.260.40">
    <property type="entry name" value="lambda repressor-like DNA-binding domains"/>
    <property type="match status" value="1"/>
</dbReference>
<sequence>MSGHQLGKLIRQARKNSNKTFKEIENYMGYSKSYQINLELGKGSIPPLQTLVRLFDFLNENIDQVLLIVKKELKKELFVKINYFDLDVSEQNSIFRLIRKYDLGYKQK</sequence>
<protein>
    <recommendedName>
        <fullName evidence="1">HTH cro/C1-type domain-containing protein</fullName>
    </recommendedName>
</protein>
<dbReference type="EMBL" id="MF974396">
    <property type="protein sequence ID" value="ATN94995.1"/>
    <property type="molecule type" value="Genomic_DNA"/>
</dbReference>
<organism evidence="2 3">
    <name type="scientific">Leptospira phage LE3</name>
    <dbReference type="NCBI Taxonomy" id="2041382"/>
    <lineage>
        <taxon>Viruses</taxon>
        <taxon>Duplodnaviria</taxon>
        <taxon>Heunggongvirae</taxon>
        <taxon>Uroviricota</taxon>
        <taxon>Caudoviricetes</taxon>
        <taxon>Nylescharonvirus</taxon>
        <taxon>Nylescharonvirus LE3</taxon>
    </lineage>
</organism>
<name>A0A343LE85_9CAUD</name>
<proteinExistence type="predicted"/>
<evidence type="ECO:0000313" key="2">
    <source>
        <dbReference type="EMBL" id="ATN94995.1"/>
    </source>
</evidence>
<dbReference type="KEGG" id="vg:55605546"/>
<dbReference type="GeneID" id="55605546"/>
<dbReference type="SUPFAM" id="SSF47413">
    <property type="entry name" value="lambda repressor-like DNA-binding domains"/>
    <property type="match status" value="1"/>
</dbReference>
<dbReference type="CDD" id="cd00093">
    <property type="entry name" value="HTH_XRE"/>
    <property type="match status" value="1"/>
</dbReference>
<dbReference type="PROSITE" id="PS50943">
    <property type="entry name" value="HTH_CROC1"/>
    <property type="match status" value="1"/>
</dbReference>
<dbReference type="InterPro" id="IPR010982">
    <property type="entry name" value="Lambda_DNA-bd_dom_sf"/>
</dbReference>
<accession>A0A343LE85</accession>
<reference evidence="2 3" key="1">
    <citation type="journal article" date="2018" name="Sci. Rep.">
        <title>Characterization of LE3 and LE4, the only lytic phages known to infect the spirochete Leptospira.</title>
        <authorList>
            <person name="Schiettekatte O."/>
            <person name="Vincent A.T."/>
            <person name="Malosse C."/>
            <person name="Lechat P."/>
            <person name="Chamot-Rooke J."/>
            <person name="Veyrier F.J."/>
            <person name="Picardeau M."/>
            <person name="Bourhy P."/>
        </authorList>
    </citation>
    <scope>NUCLEOTIDE SEQUENCE [LARGE SCALE GENOMIC DNA]</scope>
</reference>
<dbReference type="Proteomes" id="UP000259602">
    <property type="component" value="Segment"/>
</dbReference>
<keyword evidence="3" id="KW-1185">Reference proteome</keyword>
<dbReference type="GO" id="GO:0003677">
    <property type="term" value="F:DNA binding"/>
    <property type="evidence" value="ECO:0007669"/>
    <property type="project" value="InterPro"/>
</dbReference>
<dbReference type="InterPro" id="IPR001387">
    <property type="entry name" value="Cro/C1-type_HTH"/>
</dbReference>
<evidence type="ECO:0000313" key="3">
    <source>
        <dbReference type="Proteomes" id="UP000259602"/>
    </source>
</evidence>
<evidence type="ECO:0000259" key="1">
    <source>
        <dbReference type="PROSITE" id="PS50943"/>
    </source>
</evidence>